<reference evidence="3" key="1">
    <citation type="journal article" date="2020" name="Nature">
        <title>Giant virus diversity and host interactions through global metagenomics.</title>
        <authorList>
            <person name="Schulz F."/>
            <person name="Roux S."/>
            <person name="Paez-Espino D."/>
            <person name="Jungbluth S."/>
            <person name="Walsh D.A."/>
            <person name="Denef V.J."/>
            <person name="McMahon K.D."/>
            <person name="Konstantinidis K.T."/>
            <person name="Eloe-Fadrosh E.A."/>
            <person name="Kyrpides N.C."/>
            <person name="Woyke T."/>
        </authorList>
    </citation>
    <scope>NUCLEOTIDE SEQUENCE</scope>
    <source>
        <strain evidence="3">GVMAG-M-3300021079-18</strain>
    </source>
</reference>
<keyword evidence="2" id="KW-0812">Transmembrane</keyword>
<evidence type="ECO:0000313" key="3">
    <source>
        <dbReference type="EMBL" id="QHT03430.1"/>
    </source>
</evidence>
<protein>
    <submittedName>
        <fullName evidence="3">Uncharacterized protein</fullName>
    </submittedName>
</protein>
<feature type="transmembrane region" description="Helical" evidence="2">
    <location>
        <begin position="72"/>
        <end position="94"/>
    </location>
</feature>
<keyword evidence="2" id="KW-1133">Transmembrane helix</keyword>
<dbReference type="EMBL" id="MN739411">
    <property type="protein sequence ID" value="QHT03430.1"/>
    <property type="molecule type" value="Genomic_DNA"/>
</dbReference>
<name>A0A6C0CHS6_9ZZZZ</name>
<sequence length="133" mass="14976">MTTRTVDLPPSAVFNRPPRKSQKAASSDRVHSLIRTPLDPDKYGVNTFGVPEVASDRNAVQNGVREFTSSTWLWIIVVPIAVWFIIILLIPSFVKERSGHPNELDHSSVLLWTLVISLIIWILFFGFAKCKSC</sequence>
<dbReference type="AlphaFoldDB" id="A0A6C0CHS6"/>
<accession>A0A6C0CHS6</accession>
<keyword evidence="2" id="KW-0472">Membrane</keyword>
<feature type="region of interest" description="Disordered" evidence="1">
    <location>
        <begin position="1"/>
        <end position="31"/>
    </location>
</feature>
<feature type="transmembrane region" description="Helical" evidence="2">
    <location>
        <begin position="109"/>
        <end position="128"/>
    </location>
</feature>
<evidence type="ECO:0000256" key="2">
    <source>
        <dbReference type="SAM" id="Phobius"/>
    </source>
</evidence>
<organism evidence="3">
    <name type="scientific">viral metagenome</name>
    <dbReference type="NCBI Taxonomy" id="1070528"/>
    <lineage>
        <taxon>unclassified sequences</taxon>
        <taxon>metagenomes</taxon>
        <taxon>organismal metagenomes</taxon>
    </lineage>
</organism>
<evidence type="ECO:0000256" key="1">
    <source>
        <dbReference type="SAM" id="MobiDB-lite"/>
    </source>
</evidence>
<proteinExistence type="predicted"/>